<keyword evidence="10 16" id="KW-0342">GTP-binding</keyword>
<name>A0A9Q5HR43_SANBA</name>
<keyword evidence="8 16" id="KW-0547">Nucleotide-binding</keyword>
<evidence type="ECO:0000313" key="21">
    <source>
        <dbReference type="EMBL" id="OCB84277.1"/>
    </source>
</evidence>
<dbReference type="OrthoDB" id="200924at2759"/>
<keyword evidence="11 16" id="KW-0539">Nucleus</keyword>
<evidence type="ECO:0000256" key="4">
    <source>
        <dbReference type="ARBA" id="ARBA00019171"/>
    </source>
</evidence>
<comment type="function">
    <text evidence="16">Second step of mRNA capping. Transfer of the GMP moiety of GTP to the 5'-end of RNA via an enzyme-GMP covalent reaction intermediate.</text>
</comment>
<gene>
    <name evidence="21" type="ORF">A7U60_g8956</name>
</gene>
<evidence type="ECO:0000256" key="10">
    <source>
        <dbReference type="ARBA" id="ARBA00023134"/>
    </source>
</evidence>
<dbReference type="GO" id="GO:0006370">
    <property type="term" value="P:7-methylguanosine mRNA capping"/>
    <property type="evidence" value="ECO:0007669"/>
    <property type="project" value="UniProtKB-KW"/>
</dbReference>
<evidence type="ECO:0000259" key="20">
    <source>
        <dbReference type="Pfam" id="PF03919"/>
    </source>
</evidence>
<dbReference type="GO" id="GO:0004484">
    <property type="term" value="F:mRNA guanylyltransferase activity"/>
    <property type="evidence" value="ECO:0007669"/>
    <property type="project" value="UniProtKB-EC"/>
</dbReference>
<feature type="active site" description="N6-GMP-lysine intermediate" evidence="17">
    <location>
        <position position="64"/>
    </location>
</feature>
<feature type="region of interest" description="Disordered" evidence="18">
    <location>
        <begin position="386"/>
        <end position="455"/>
    </location>
</feature>
<dbReference type="SUPFAM" id="SSF50249">
    <property type="entry name" value="Nucleic acid-binding proteins"/>
    <property type="match status" value="1"/>
</dbReference>
<feature type="domain" description="mRNA capping enzyme C-terminal" evidence="20">
    <location>
        <begin position="260"/>
        <end position="375"/>
    </location>
</feature>
<dbReference type="GO" id="GO:0031533">
    <property type="term" value="C:mRNA capping enzyme complex"/>
    <property type="evidence" value="ECO:0007669"/>
    <property type="project" value="InterPro"/>
</dbReference>
<dbReference type="PANTHER" id="PTHR10367:SF17">
    <property type="entry name" value="MRNA-CAPPING ENZYME"/>
    <property type="match status" value="1"/>
</dbReference>
<dbReference type="InterPro" id="IPR051029">
    <property type="entry name" value="mRNA_Capping_Enz/RNA_Phosphat"/>
</dbReference>
<comment type="subcellular location">
    <subcellularLocation>
        <location evidence="1 16">Nucleus</location>
    </subcellularLocation>
</comment>
<dbReference type="Proteomes" id="UP000757232">
    <property type="component" value="Unassembled WGS sequence"/>
</dbReference>
<dbReference type="EC" id="2.7.7.50" evidence="3 16"/>
<comment type="subunit">
    <text evidence="15">Heterodimer. The mRNA-capping enzyme is composed of two separate chains alpha and beta, respectively a mRNA guanylyltransferase and an mRNA 5'-triphosphate monophosphatase.</text>
</comment>
<dbReference type="InterPro" id="IPR001339">
    <property type="entry name" value="mRNA_cap_enzyme_adenylation"/>
</dbReference>
<evidence type="ECO:0000256" key="14">
    <source>
        <dbReference type="ARBA" id="ARBA00044624"/>
    </source>
</evidence>
<keyword evidence="9 16" id="KW-0506">mRNA capping</keyword>
<reference evidence="21" key="1">
    <citation type="submission" date="2016-06" db="EMBL/GenBank/DDBJ databases">
        <title>Draft Genome sequence of the fungus Inonotus baumii.</title>
        <authorList>
            <person name="Zhu H."/>
            <person name="Lin W."/>
        </authorList>
    </citation>
    <scope>NUCLEOTIDE SEQUENCE</scope>
    <source>
        <strain evidence="21">821</strain>
    </source>
</reference>
<protein>
    <recommendedName>
        <fullName evidence="4 16">mRNA-capping enzyme subunit alpha</fullName>
        <ecNumber evidence="3 16">2.7.7.50</ecNumber>
    </recommendedName>
    <alternativeName>
        <fullName evidence="12 16">GTP--RNA guanylyltransferase</fullName>
    </alternativeName>
    <alternativeName>
        <fullName evidence="13 16">mRNA guanylyltransferase</fullName>
    </alternativeName>
</protein>
<keyword evidence="22" id="KW-1185">Reference proteome</keyword>
<accession>A0A9Q5HR43</accession>
<evidence type="ECO:0000256" key="13">
    <source>
        <dbReference type="ARBA" id="ARBA00030702"/>
    </source>
</evidence>
<dbReference type="Pfam" id="PF03919">
    <property type="entry name" value="mRNA_cap_C"/>
    <property type="match status" value="1"/>
</dbReference>
<dbReference type="Pfam" id="PF01331">
    <property type="entry name" value="mRNA_cap_enzyme"/>
    <property type="match status" value="1"/>
</dbReference>
<keyword evidence="5 16" id="KW-0507">mRNA processing</keyword>
<dbReference type="CDD" id="cd07895">
    <property type="entry name" value="Adenylation_mRNA_capping"/>
    <property type="match status" value="1"/>
</dbReference>
<dbReference type="InterPro" id="IPR013846">
    <property type="entry name" value="mRNA_cap_enzyme_C"/>
</dbReference>
<evidence type="ECO:0000256" key="3">
    <source>
        <dbReference type="ARBA" id="ARBA00012475"/>
    </source>
</evidence>
<organism evidence="21 22">
    <name type="scientific">Sanghuangporus baumii</name>
    <name type="common">Phellinus baumii</name>
    <dbReference type="NCBI Taxonomy" id="108892"/>
    <lineage>
        <taxon>Eukaryota</taxon>
        <taxon>Fungi</taxon>
        <taxon>Dikarya</taxon>
        <taxon>Basidiomycota</taxon>
        <taxon>Agaricomycotina</taxon>
        <taxon>Agaricomycetes</taxon>
        <taxon>Hymenochaetales</taxon>
        <taxon>Hymenochaetaceae</taxon>
        <taxon>Sanghuangporus</taxon>
    </lineage>
</organism>
<dbReference type="AlphaFoldDB" id="A0A9Q5HR43"/>
<evidence type="ECO:0000256" key="12">
    <source>
        <dbReference type="ARBA" id="ARBA00029909"/>
    </source>
</evidence>
<sequence>MPHTPRIPDIPGDLLDPAFSENLRRIVAQLCQTSHNRFPGSQPVSFAKRDLERLENEDYWVCEKSDGVRVLFLLLTSPDGAQDIYLIDRHNNYRVISGFFFPHHVDPKKPLGSTIIDGELVIDTDARTGQDTLRLLAFDCLVVDYQNVMSRTLDKRYGRLQEWFFKPFRKMMQDHPYMAQSQPFDIKVKPMELSYGIEKVFNEVIPKLQHGNDGLIYTCLQSPYVVGTDPKMCLPPAYDVSGANQLCCWDDRLKWKPPSENTIDFKLVLRFPPDPYNQQEPDFTAKPIFGLHAYIGGRDNYEPFDELYVDDDEWERLKASGEQVDDRIAEVYWETREKRWRLMRFRDDKPHGNHKSVVDNIIQSIVDGVEKEDLLARKDAIRSAWKARAGQPSAPVPTSQQARPPPPVRGPMPNGPNSRPPPAPSSHHIDLRYGPLQESPYSRVGGPTTVLGFHR</sequence>
<dbReference type="PANTHER" id="PTHR10367">
    <property type="entry name" value="MRNA-CAPPING ENZYME"/>
    <property type="match status" value="1"/>
</dbReference>
<evidence type="ECO:0000256" key="7">
    <source>
        <dbReference type="ARBA" id="ARBA00022695"/>
    </source>
</evidence>
<comment type="catalytic activity">
    <reaction evidence="14">
        <text>a 5'-end diphospho-ribonucleoside in mRNA + GTP + H(+) = a 5'-end (5'-triphosphoguanosine)-ribonucleoside in mRNA + diphosphate</text>
        <dbReference type="Rhea" id="RHEA:67012"/>
        <dbReference type="Rhea" id="RHEA-COMP:17165"/>
        <dbReference type="Rhea" id="RHEA-COMP:17166"/>
        <dbReference type="ChEBI" id="CHEBI:15378"/>
        <dbReference type="ChEBI" id="CHEBI:33019"/>
        <dbReference type="ChEBI" id="CHEBI:37565"/>
        <dbReference type="ChEBI" id="CHEBI:167616"/>
        <dbReference type="ChEBI" id="CHEBI:167617"/>
        <dbReference type="EC" id="2.7.7.50"/>
    </reaction>
    <physiologicalReaction direction="left-to-right" evidence="14">
        <dbReference type="Rhea" id="RHEA:67013"/>
    </physiologicalReaction>
</comment>
<evidence type="ECO:0000256" key="18">
    <source>
        <dbReference type="SAM" id="MobiDB-lite"/>
    </source>
</evidence>
<feature type="domain" description="mRNA capping enzyme adenylation" evidence="19">
    <location>
        <begin position="42"/>
        <end position="231"/>
    </location>
</feature>
<evidence type="ECO:0000256" key="8">
    <source>
        <dbReference type="ARBA" id="ARBA00022741"/>
    </source>
</evidence>
<dbReference type="SUPFAM" id="SSF56091">
    <property type="entry name" value="DNA ligase/mRNA capping enzyme, catalytic domain"/>
    <property type="match status" value="1"/>
</dbReference>
<evidence type="ECO:0000256" key="15">
    <source>
        <dbReference type="ARBA" id="ARBA00047082"/>
    </source>
</evidence>
<keyword evidence="7 16" id="KW-0548">Nucleotidyltransferase</keyword>
<keyword evidence="6 16" id="KW-0808">Transferase</keyword>
<dbReference type="PIRSF" id="PIRSF036959">
    <property type="entry name" value="mRNA_cap_alpha"/>
    <property type="match status" value="1"/>
</dbReference>
<evidence type="ECO:0000256" key="9">
    <source>
        <dbReference type="ARBA" id="ARBA00023042"/>
    </source>
</evidence>
<evidence type="ECO:0000256" key="17">
    <source>
        <dbReference type="PIRSR" id="PIRSR036959-1"/>
    </source>
</evidence>
<evidence type="ECO:0000256" key="2">
    <source>
        <dbReference type="ARBA" id="ARBA00010237"/>
    </source>
</evidence>
<evidence type="ECO:0000256" key="1">
    <source>
        <dbReference type="ARBA" id="ARBA00004123"/>
    </source>
</evidence>
<evidence type="ECO:0000313" key="22">
    <source>
        <dbReference type="Proteomes" id="UP000757232"/>
    </source>
</evidence>
<evidence type="ECO:0000256" key="5">
    <source>
        <dbReference type="ARBA" id="ARBA00022664"/>
    </source>
</evidence>
<dbReference type="InterPro" id="IPR017075">
    <property type="entry name" value="mRNA_cap_enzyme_alpha"/>
</dbReference>
<dbReference type="InterPro" id="IPR012340">
    <property type="entry name" value="NA-bd_OB-fold"/>
</dbReference>
<dbReference type="GO" id="GO:0005525">
    <property type="term" value="F:GTP binding"/>
    <property type="evidence" value="ECO:0007669"/>
    <property type="project" value="UniProtKB-KW"/>
</dbReference>
<evidence type="ECO:0000256" key="16">
    <source>
        <dbReference type="PIRNR" id="PIRNR036959"/>
    </source>
</evidence>
<evidence type="ECO:0000256" key="11">
    <source>
        <dbReference type="ARBA" id="ARBA00023242"/>
    </source>
</evidence>
<dbReference type="EMBL" id="LNZH02000216">
    <property type="protein sequence ID" value="OCB84277.1"/>
    <property type="molecule type" value="Genomic_DNA"/>
</dbReference>
<dbReference type="GO" id="GO:0005524">
    <property type="term" value="F:ATP binding"/>
    <property type="evidence" value="ECO:0007669"/>
    <property type="project" value="InterPro"/>
</dbReference>
<evidence type="ECO:0000259" key="19">
    <source>
        <dbReference type="Pfam" id="PF01331"/>
    </source>
</evidence>
<dbReference type="Gene3D" id="3.30.470.30">
    <property type="entry name" value="DNA ligase/mRNA capping enzyme"/>
    <property type="match status" value="1"/>
</dbReference>
<feature type="compositionally biased region" description="Pro residues" evidence="18">
    <location>
        <begin position="403"/>
        <end position="424"/>
    </location>
</feature>
<comment type="caution">
    <text evidence="21">The sequence shown here is derived from an EMBL/GenBank/DDBJ whole genome shotgun (WGS) entry which is preliminary data.</text>
</comment>
<proteinExistence type="inferred from homology"/>
<comment type="similarity">
    <text evidence="2 16">Belongs to the eukaryotic GTase family.</text>
</comment>
<dbReference type="Gene3D" id="2.40.50.140">
    <property type="entry name" value="Nucleic acid-binding proteins"/>
    <property type="match status" value="1"/>
</dbReference>
<evidence type="ECO:0000256" key="6">
    <source>
        <dbReference type="ARBA" id="ARBA00022679"/>
    </source>
</evidence>